<keyword evidence="6" id="KW-0378">Hydrolase</keyword>
<evidence type="ECO:0000256" key="1">
    <source>
        <dbReference type="ARBA" id="ARBA00001947"/>
    </source>
</evidence>
<dbReference type="InterPro" id="IPR008915">
    <property type="entry name" value="Peptidase_M50"/>
</dbReference>
<feature type="transmembrane region" description="Helical" evidence="11">
    <location>
        <begin position="293"/>
        <end position="312"/>
    </location>
</feature>
<accession>A0A7C3VUU3</accession>
<organism evidence="13">
    <name type="scientific">Planktothricoides sp. SpSt-374</name>
    <dbReference type="NCBI Taxonomy" id="2282167"/>
    <lineage>
        <taxon>Bacteria</taxon>
        <taxon>Bacillati</taxon>
        <taxon>Cyanobacteriota</taxon>
        <taxon>Cyanophyceae</taxon>
        <taxon>Oscillatoriophycideae</taxon>
        <taxon>Oscillatoriales</taxon>
        <taxon>Oscillatoriaceae</taxon>
        <taxon>Planktothricoides</taxon>
    </lineage>
</organism>
<gene>
    <name evidence="13" type="ORF">ENR15_18075</name>
</gene>
<evidence type="ECO:0000256" key="2">
    <source>
        <dbReference type="ARBA" id="ARBA00004141"/>
    </source>
</evidence>
<keyword evidence="7" id="KW-0809">Transit peptide</keyword>
<reference evidence="13" key="1">
    <citation type="journal article" date="2020" name="mSystems">
        <title>Genome- and Community-Level Interaction Insights into Carbon Utilization and Element Cycling Functions of Hydrothermarchaeota in Hydrothermal Sediment.</title>
        <authorList>
            <person name="Zhou Z."/>
            <person name="Liu Y."/>
            <person name="Xu W."/>
            <person name="Pan J."/>
            <person name="Luo Z.H."/>
            <person name="Li M."/>
        </authorList>
    </citation>
    <scope>NUCLEOTIDE SEQUENCE [LARGE SCALE GENOMIC DNA]</scope>
    <source>
        <strain evidence="13">SpSt-374</strain>
    </source>
</reference>
<evidence type="ECO:0000256" key="3">
    <source>
        <dbReference type="ARBA" id="ARBA00007931"/>
    </source>
</evidence>
<dbReference type="AlphaFoldDB" id="A0A7C3VUU3"/>
<dbReference type="GO" id="GO:0008233">
    <property type="term" value="F:peptidase activity"/>
    <property type="evidence" value="ECO:0007669"/>
    <property type="project" value="UniProtKB-KW"/>
</dbReference>
<evidence type="ECO:0000256" key="10">
    <source>
        <dbReference type="SAM" id="MobiDB-lite"/>
    </source>
</evidence>
<evidence type="ECO:0000256" key="6">
    <source>
        <dbReference type="ARBA" id="ARBA00022801"/>
    </source>
</evidence>
<keyword evidence="8 11" id="KW-1133">Transmembrane helix</keyword>
<keyword evidence="9 11" id="KW-0472">Membrane</keyword>
<dbReference type="GO" id="GO:0006508">
    <property type="term" value="P:proteolysis"/>
    <property type="evidence" value="ECO:0007669"/>
    <property type="project" value="UniProtKB-KW"/>
</dbReference>
<evidence type="ECO:0000256" key="5">
    <source>
        <dbReference type="ARBA" id="ARBA00022692"/>
    </source>
</evidence>
<feature type="transmembrane region" description="Helical" evidence="11">
    <location>
        <begin position="485"/>
        <end position="502"/>
    </location>
</feature>
<feature type="transmembrane region" description="Helical" evidence="11">
    <location>
        <begin position="395"/>
        <end position="414"/>
    </location>
</feature>
<evidence type="ECO:0000256" key="8">
    <source>
        <dbReference type="ARBA" id="ARBA00022989"/>
    </source>
</evidence>
<protein>
    <submittedName>
        <fullName evidence="13">Site-2 protease family protein</fullName>
    </submittedName>
</protein>
<dbReference type="PANTHER" id="PTHR31412:SF0">
    <property type="entry name" value="ZINC METALLOPROTEASE EGY1, CHLOROPLASTIC-RELATED"/>
    <property type="match status" value="1"/>
</dbReference>
<feature type="transmembrane region" description="Helical" evidence="11">
    <location>
        <begin position="260"/>
        <end position="281"/>
    </location>
</feature>
<feature type="transmembrane region" description="Helical" evidence="11">
    <location>
        <begin position="28"/>
        <end position="49"/>
    </location>
</feature>
<feature type="transmembrane region" description="Helical" evidence="11">
    <location>
        <begin position="324"/>
        <end position="348"/>
    </location>
</feature>
<name>A0A7C3VUU3_9CYAN</name>
<dbReference type="CDD" id="cd06160">
    <property type="entry name" value="S2P-M50_like_2"/>
    <property type="match status" value="1"/>
</dbReference>
<proteinExistence type="inferred from homology"/>
<feature type="transmembrane region" description="Helical" evidence="11">
    <location>
        <begin position="70"/>
        <end position="90"/>
    </location>
</feature>
<comment type="subcellular location">
    <subcellularLocation>
        <location evidence="2">Membrane</location>
        <topology evidence="2">Multi-pass membrane protein</topology>
    </subcellularLocation>
</comment>
<evidence type="ECO:0000259" key="12">
    <source>
        <dbReference type="Pfam" id="PF02163"/>
    </source>
</evidence>
<evidence type="ECO:0000313" key="13">
    <source>
        <dbReference type="EMBL" id="HGG02495.1"/>
    </source>
</evidence>
<dbReference type="InterPro" id="IPR044838">
    <property type="entry name" value="EGY1-like"/>
</dbReference>
<dbReference type="EMBL" id="DSPX01000188">
    <property type="protein sequence ID" value="HGG02495.1"/>
    <property type="molecule type" value="Genomic_DNA"/>
</dbReference>
<feature type="transmembrane region" description="Helical" evidence="11">
    <location>
        <begin position="229"/>
        <end position="248"/>
    </location>
</feature>
<feature type="region of interest" description="Disordered" evidence="10">
    <location>
        <begin position="100"/>
        <end position="124"/>
    </location>
</feature>
<evidence type="ECO:0000256" key="7">
    <source>
        <dbReference type="ARBA" id="ARBA00022946"/>
    </source>
</evidence>
<comment type="cofactor">
    <cofactor evidence="1">
        <name>Zn(2+)</name>
        <dbReference type="ChEBI" id="CHEBI:29105"/>
    </cofactor>
</comment>
<dbReference type="PANTHER" id="PTHR31412">
    <property type="entry name" value="ZINC METALLOPROTEASE EGY1"/>
    <property type="match status" value="1"/>
</dbReference>
<keyword evidence="5 11" id="KW-0812">Transmembrane</keyword>
<evidence type="ECO:0000256" key="4">
    <source>
        <dbReference type="ARBA" id="ARBA00022670"/>
    </source>
</evidence>
<feature type="domain" description="Peptidase M50" evidence="12">
    <location>
        <begin position="267"/>
        <end position="446"/>
    </location>
</feature>
<evidence type="ECO:0000256" key="9">
    <source>
        <dbReference type="ARBA" id="ARBA00023136"/>
    </source>
</evidence>
<keyword evidence="4 13" id="KW-0645">Protease</keyword>
<sequence length="505" mass="54865">MAFWLLLILGLITYIILQQRVASLTRTPVWVLWLVLMMPAFIWIAWIEIYGNTPASGGAPVGPRPAMPPALFLGPFIICPILYWILVHLGRRDMGNSANSRGEEGIAPTITPDGTEPTPPTPVNVGESPSVRLLDAQEEAQLRSCFSWNTYALHQIDYRPQAAICKGALRTKPELAYESISHNIEAKFSDRFCVVFQEDFDGKPLFILVPNPYGAGKMPQALNQPGVCLALAAITLFTTTVAGAQIAGFAPNALSADPKLLLTGLPYALALMTILGCHELGHYFAARFYKVPVTLPYFIPFPIVLGTFGAFIQIRSPMPDRKALFDVSIAGPCVGLLLTLPILIWGLAHSTVVDLPERGGLFSVQALNPRFSLLLTLLSKLVIGSSLTAANGIHLHPVAVAGYIGLIFTALNLMPVGSLDGGHMVHAMFGQRNGALIGQTARMLMLVLTFVQPDFLLWGVFLFLIPIIDSPALNDVTELDNRRDFCGLLALTVLALIILPAPRFI</sequence>
<dbReference type="GO" id="GO:0016020">
    <property type="term" value="C:membrane"/>
    <property type="evidence" value="ECO:0007669"/>
    <property type="project" value="UniProtKB-SubCell"/>
</dbReference>
<dbReference type="Pfam" id="PF02163">
    <property type="entry name" value="Peptidase_M50"/>
    <property type="match status" value="1"/>
</dbReference>
<evidence type="ECO:0000256" key="11">
    <source>
        <dbReference type="SAM" id="Phobius"/>
    </source>
</evidence>
<comment type="similarity">
    <text evidence="3">Belongs to the peptidase M50B family.</text>
</comment>
<comment type="caution">
    <text evidence="13">The sequence shown here is derived from an EMBL/GenBank/DDBJ whole genome shotgun (WGS) entry which is preliminary data.</text>
</comment>